<dbReference type="KEGG" id="cint:HZF06_11490"/>
<proteinExistence type="predicted"/>
<evidence type="ECO:0000313" key="1">
    <source>
        <dbReference type="EMBL" id="QLY82178.1"/>
    </source>
</evidence>
<evidence type="ECO:0000313" key="2">
    <source>
        <dbReference type="Proteomes" id="UP000512286"/>
    </source>
</evidence>
<organism evidence="1 2">
    <name type="scientific">Clostridium intestinale</name>
    <dbReference type="NCBI Taxonomy" id="36845"/>
    <lineage>
        <taxon>Bacteria</taxon>
        <taxon>Bacillati</taxon>
        <taxon>Bacillota</taxon>
        <taxon>Clostridia</taxon>
        <taxon>Eubacteriales</taxon>
        <taxon>Clostridiaceae</taxon>
        <taxon>Clostridium</taxon>
    </lineage>
</organism>
<sequence length="47" mass="5526">MNFPGNILQKIYKNFVVVKIPLVYSDENAKKKTEDISSAFKKEFWCL</sequence>
<reference evidence="1 2" key="1">
    <citation type="submission" date="2020-07" db="EMBL/GenBank/DDBJ databases">
        <title>Electron transfer.</title>
        <authorList>
            <person name="Huang L."/>
            <person name="Liu X."/>
            <person name="Zhou S."/>
        </authorList>
    </citation>
    <scope>NUCLEOTIDE SEQUENCE [LARGE SCALE GENOMIC DNA]</scope>
    <source>
        <strain evidence="1 2">Lx1</strain>
    </source>
</reference>
<gene>
    <name evidence="1" type="ORF">HZF06_11490</name>
</gene>
<dbReference type="Proteomes" id="UP000512286">
    <property type="component" value="Chromosome"/>
</dbReference>
<dbReference type="AlphaFoldDB" id="A0A7D7A6V0"/>
<protein>
    <submittedName>
        <fullName evidence="1">Uncharacterized protein</fullName>
    </submittedName>
</protein>
<name>A0A7D7A6V0_9CLOT</name>
<dbReference type="EMBL" id="CP059378">
    <property type="protein sequence ID" value="QLY82178.1"/>
    <property type="molecule type" value="Genomic_DNA"/>
</dbReference>
<accession>A0A7D7A6V0</accession>